<protein>
    <submittedName>
        <fullName evidence="11">Sugar ABC transporter ATP-binding protein</fullName>
    </submittedName>
</protein>
<dbReference type="InterPro" id="IPR003439">
    <property type="entry name" value="ABC_transporter-like_ATP-bd"/>
</dbReference>
<comment type="caution">
    <text evidence="11">The sequence shown here is derived from an EMBL/GenBank/DDBJ whole genome shotgun (WGS) entry which is preliminary data.</text>
</comment>
<keyword evidence="5" id="KW-0677">Repeat</keyword>
<dbReference type="PROSITE" id="PS50893">
    <property type="entry name" value="ABC_TRANSPORTER_2"/>
    <property type="match status" value="2"/>
</dbReference>
<organism evidence="11 12">
    <name type="scientific">Plantimonas leprariae</name>
    <dbReference type="NCBI Taxonomy" id="2615207"/>
    <lineage>
        <taxon>Bacteria</taxon>
        <taxon>Pseudomonadati</taxon>
        <taxon>Pseudomonadota</taxon>
        <taxon>Alphaproteobacteria</taxon>
        <taxon>Hyphomicrobiales</taxon>
        <taxon>Aurantimonadaceae</taxon>
        <taxon>Plantimonas</taxon>
    </lineage>
</organism>
<name>A0A7V7PLN6_9HYPH</name>
<evidence type="ECO:0000313" key="11">
    <source>
        <dbReference type="EMBL" id="KAB0677243.1"/>
    </source>
</evidence>
<dbReference type="Gene3D" id="3.40.50.300">
    <property type="entry name" value="P-loop containing nucleotide triphosphate hydrolases"/>
    <property type="match status" value="2"/>
</dbReference>
<evidence type="ECO:0000256" key="4">
    <source>
        <dbReference type="ARBA" id="ARBA00022597"/>
    </source>
</evidence>
<gene>
    <name evidence="11" type="ORF">F6X38_19205</name>
</gene>
<keyword evidence="9" id="KW-0472">Membrane</keyword>
<dbReference type="CDD" id="cd03216">
    <property type="entry name" value="ABC_Carb_Monos_I"/>
    <property type="match status" value="1"/>
</dbReference>
<evidence type="ECO:0000256" key="5">
    <source>
        <dbReference type="ARBA" id="ARBA00022737"/>
    </source>
</evidence>
<keyword evidence="8" id="KW-1278">Translocase</keyword>
<keyword evidence="12" id="KW-1185">Reference proteome</keyword>
<dbReference type="EMBL" id="VZDO01000018">
    <property type="protein sequence ID" value="KAB0677243.1"/>
    <property type="molecule type" value="Genomic_DNA"/>
</dbReference>
<accession>A0A7V7PLN6</accession>
<evidence type="ECO:0000256" key="2">
    <source>
        <dbReference type="ARBA" id="ARBA00022448"/>
    </source>
</evidence>
<dbReference type="PANTHER" id="PTHR43790">
    <property type="entry name" value="CARBOHYDRATE TRANSPORT ATP-BINDING PROTEIN MG119-RELATED"/>
    <property type="match status" value="1"/>
</dbReference>
<keyword evidence="3" id="KW-1003">Cell membrane</keyword>
<keyword evidence="2" id="KW-0813">Transport</keyword>
<dbReference type="RefSeq" id="WP_150972527.1">
    <property type="nucleotide sequence ID" value="NZ_VZDO01000018.1"/>
</dbReference>
<keyword evidence="6" id="KW-0547">Nucleotide-binding</keyword>
<evidence type="ECO:0000256" key="3">
    <source>
        <dbReference type="ARBA" id="ARBA00022475"/>
    </source>
</evidence>
<dbReference type="AlphaFoldDB" id="A0A7V7PLN6"/>
<keyword evidence="4" id="KW-0762">Sugar transport</keyword>
<dbReference type="PANTHER" id="PTHR43790:SF3">
    <property type="entry name" value="D-ALLOSE IMPORT ATP-BINDING PROTEIN ALSA-RELATED"/>
    <property type="match status" value="1"/>
</dbReference>
<keyword evidence="7 11" id="KW-0067">ATP-binding</keyword>
<evidence type="ECO:0000256" key="8">
    <source>
        <dbReference type="ARBA" id="ARBA00022967"/>
    </source>
</evidence>
<sequence length="498" mass="53682">MRGEALLAMTDIARSFGGVRALDGVSLVLRAGEIRALVGENGAGKSTLIKILSGAVPPEAGSIEFDGRSLVGASPAQTLAAGIAVIYQEFAQAPHLSVAENIALGALPLGRFGTVSRARMRRQATDVLKLLNARIDVDRRIATLSVAQRQIVEIARAVARDARLIVLDEPSAVLGEAEIGELFRLMRRLRDERGVAFVYVSHRLDEIFSVCDSVTVLRDGRHIETGPVGDFTRERLIRQMVGRDLHALYPDRDGKAPGDVALEVTGLDRPGVLRDIALTVRRGEIVGLCGLSGAGRSEVLMALAGADREASGTIRVNGREARPRSPGEAIRLGLGLIPEDRKTQGLCLGHSVAFNMSLAALPRMARGGVIDGRRERDRVETLIRQLRIKTPTAAARVGNLSGGNQQKCVLARQLIAKSDILLIDEPTRGVDVGARREIYDLMVKLARDDNAAILMVSSDMPEVIGLCDRIYVMREGRITAELDGPTATEHEIMLHAAQ</sequence>
<evidence type="ECO:0000256" key="9">
    <source>
        <dbReference type="ARBA" id="ARBA00023136"/>
    </source>
</evidence>
<dbReference type="GO" id="GO:0016887">
    <property type="term" value="F:ATP hydrolysis activity"/>
    <property type="evidence" value="ECO:0007669"/>
    <property type="project" value="InterPro"/>
</dbReference>
<evidence type="ECO:0000313" key="12">
    <source>
        <dbReference type="Proteomes" id="UP000432089"/>
    </source>
</evidence>
<evidence type="ECO:0000259" key="10">
    <source>
        <dbReference type="PROSITE" id="PS50893"/>
    </source>
</evidence>
<evidence type="ECO:0000256" key="7">
    <source>
        <dbReference type="ARBA" id="ARBA00022840"/>
    </source>
</evidence>
<dbReference type="FunFam" id="3.40.50.300:FF:000127">
    <property type="entry name" value="Ribose import ATP-binding protein RbsA"/>
    <property type="match status" value="1"/>
</dbReference>
<evidence type="ECO:0000256" key="6">
    <source>
        <dbReference type="ARBA" id="ARBA00022741"/>
    </source>
</evidence>
<dbReference type="GO" id="GO:0005524">
    <property type="term" value="F:ATP binding"/>
    <property type="evidence" value="ECO:0007669"/>
    <property type="project" value="UniProtKB-KW"/>
</dbReference>
<reference evidence="11 12" key="1">
    <citation type="submission" date="2019-09" db="EMBL/GenBank/DDBJ databases">
        <title>YIM 132180 draft genome.</title>
        <authorList>
            <person name="Zhang K."/>
        </authorList>
    </citation>
    <scope>NUCLEOTIDE SEQUENCE [LARGE SCALE GENOMIC DNA]</scope>
    <source>
        <strain evidence="11 12">YIM 132180</strain>
    </source>
</reference>
<dbReference type="SMART" id="SM00382">
    <property type="entry name" value="AAA"/>
    <property type="match status" value="2"/>
</dbReference>
<feature type="domain" description="ABC transporter" evidence="10">
    <location>
        <begin position="255"/>
        <end position="494"/>
    </location>
</feature>
<dbReference type="InterPro" id="IPR050107">
    <property type="entry name" value="ABC_carbohydrate_import_ATPase"/>
</dbReference>
<dbReference type="GO" id="GO:0005886">
    <property type="term" value="C:plasma membrane"/>
    <property type="evidence" value="ECO:0007669"/>
    <property type="project" value="UniProtKB-SubCell"/>
</dbReference>
<comment type="subcellular location">
    <subcellularLocation>
        <location evidence="1">Cell membrane</location>
        <topology evidence="1">Peripheral membrane protein</topology>
    </subcellularLocation>
</comment>
<dbReference type="InterPro" id="IPR027417">
    <property type="entry name" value="P-loop_NTPase"/>
</dbReference>
<dbReference type="Pfam" id="PF00005">
    <property type="entry name" value="ABC_tran"/>
    <property type="match status" value="2"/>
</dbReference>
<evidence type="ECO:0000256" key="1">
    <source>
        <dbReference type="ARBA" id="ARBA00004202"/>
    </source>
</evidence>
<dbReference type="CDD" id="cd03215">
    <property type="entry name" value="ABC_Carb_Monos_II"/>
    <property type="match status" value="1"/>
</dbReference>
<dbReference type="Proteomes" id="UP000432089">
    <property type="component" value="Unassembled WGS sequence"/>
</dbReference>
<dbReference type="SUPFAM" id="SSF52540">
    <property type="entry name" value="P-loop containing nucleoside triphosphate hydrolases"/>
    <property type="match status" value="2"/>
</dbReference>
<feature type="domain" description="ABC transporter" evidence="10">
    <location>
        <begin position="7"/>
        <end position="244"/>
    </location>
</feature>
<dbReference type="InterPro" id="IPR003593">
    <property type="entry name" value="AAA+_ATPase"/>
</dbReference>
<proteinExistence type="predicted"/>